<feature type="domain" description="Flavin reductase like" evidence="2">
    <location>
        <begin position="27"/>
        <end position="129"/>
    </location>
</feature>
<name>Q2J5G1_FRACC</name>
<dbReference type="InterPro" id="IPR012349">
    <property type="entry name" value="Split_barrel_FMN-bd"/>
</dbReference>
<dbReference type="Gene3D" id="2.30.110.10">
    <property type="entry name" value="Electron Transport, Fmn-binding Protein, Chain A"/>
    <property type="match status" value="1"/>
</dbReference>
<reference evidence="3 4" key="1">
    <citation type="journal article" date="2007" name="Genome Res.">
        <title>Genome characteristics of facultatively symbiotic Frankia sp. strains reflect host range and host plant biogeography.</title>
        <authorList>
            <person name="Normand P."/>
            <person name="Lapierre P."/>
            <person name="Tisa L.S."/>
            <person name="Gogarten J.P."/>
            <person name="Alloisio N."/>
            <person name="Bagnarol E."/>
            <person name="Bassi C.A."/>
            <person name="Berry A.M."/>
            <person name="Bickhart D.M."/>
            <person name="Choisne N."/>
            <person name="Couloux A."/>
            <person name="Cournoyer B."/>
            <person name="Cruveiller S."/>
            <person name="Daubin V."/>
            <person name="Demange N."/>
            <person name="Francino M.P."/>
            <person name="Goltsman E."/>
            <person name="Huang Y."/>
            <person name="Kopp O.R."/>
            <person name="Labarre L."/>
            <person name="Lapidus A."/>
            <person name="Lavire C."/>
            <person name="Marechal J."/>
            <person name="Martinez M."/>
            <person name="Mastronunzio J.E."/>
            <person name="Mullin B.C."/>
            <person name="Niemann J."/>
            <person name="Pujic P."/>
            <person name="Rawnsley T."/>
            <person name="Rouy Z."/>
            <person name="Schenowitz C."/>
            <person name="Sellstedt A."/>
            <person name="Tavares F."/>
            <person name="Tomkins J.P."/>
            <person name="Vallenet D."/>
            <person name="Valverde C."/>
            <person name="Wall L.G."/>
            <person name="Wang Y."/>
            <person name="Medigue C."/>
            <person name="Benson D.R."/>
        </authorList>
    </citation>
    <scope>NUCLEOTIDE SEQUENCE [LARGE SCALE GENOMIC DNA]</scope>
    <source>
        <strain evidence="4">DSM 45818 / CECT 9043 / CcI3</strain>
    </source>
</reference>
<protein>
    <submittedName>
        <fullName evidence="3">Flavin reductase-like, FMN-binding</fullName>
    </submittedName>
</protein>
<dbReference type="HOGENOM" id="CLU_1945601_0_0_11"/>
<dbReference type="PANTHER" id="PTHR30466:SF1">
    <property type="entry name" value="FMN REDUCTASE (NADH) RUTF"/>
    <property type="match status" value="1"/>
</dbReference>
<gene>
    <name evidence="3" type="ordered locus">Francci3_4133</name>
</gene>
<dbReference type="EMBL" id="CP000249">
    <property type="protein sequence ID" value="ABD13481.1"/>
    <property type="molecule type" value="Genomic_DNA"/>
</dbReference>
<evidence type="ECO:0000313" key="3">
    <source>
        <dbReference type="EMBL" id="ABD13481.1"/>
    </source>
</evidence>
<dbReference type="PANTHER" id="PTHR30466">
    <property type="entry name" value="FLAVIN REDUCTASE"/>
    <property type="match status" value="1"/>
</dbReference>
<sequence>MPALTRTATGTVARGAGPDPDQLREALAHFPSGVVIVTTRSETRTPHGFTASSFCAVSLEPPLVSVCLARAARCHPAFGGGDRFTVNMLRPGHVELARRFARSTGDKFEDGSFRCTQQAGELHFSRTSG</sequence>
<evidence type="ECO:0000259" key="2">
    <source>
        <dbReference type="SMART" id="SM00903"/>
    </source>
</evidence>
<dbReference type="SMART" id="SM00903">
    <property type="entry name" value="Flavin_Reduct"/>
    <property type="match status" value="1"/>
</dbReference>
<dbReference type="InterPro" id="IPR002563">
    <property type="entry name" value="Flavin_Rdtase-like_dom"/>
</dbReference>
<dbReference type="eggNOG" id="COG1853">
    <property type="taxonomic scope" value="Bacteria"/>
</dbReference>
<proteinExistence type="predicted"/>
<evidence type="ECO:0000256" key="1">
    <source>
        <dbReference type="ARBA" id="ARBA00023002"/>
    </source>
</evidence>
<keyword evidence="4" id="KW-1185">Reference proteome</keyword>
<dbReference type="PhylomeDB" id="Q2J5G1"/>
<dbReference type="SUPFAM" id="SSF50475">
    <property type="entry name" value="FMN-binding split barrel"/>
    <property type="match status" value="1"/>
</dbReference>
<dbReference type="Proteomes" id="UP000001937">
    <property type="component" value="Chromosome"/>
</dbReference>
<dbReference type="GO" id="GO:0006208">
    <property type="term" value="P:pyrimidine nucleobase catabolic process"/>
    <property type="evidence" value="ECO:0007669"/>
    <property type="project" value="TreeGrafter"/>
</dbReference>
<accession>Q2J5G1</accession>
<dbReference type="AlphaFoldDB" id="Q2J5G1"/>
<dbReference type="KEGG" id="fra:Francci3_4133"/>
<dbReference type="OrthoDB" id="3677205at2"/>
<dbReference type="GO" id="GO:0042602">
    <property type="term" value="F:riboflavin reductase (NADPH) activity"/>
    <property type="evidence" value="ECO:0007669"/>
    <property type="project" value="TreeGrafter"/>
</dbReference>
<keyword evidence="1" id="KW-0560">Oxidoreductase</keyword>
<dbReference type="InterPro" id="IPR050268">
    <property type="entry name" value="NADH-dep_flavin_reductase"/>
</dbReference>
<dbReference type="Pfam" id="PF01613">
    <property type="entry name" value="Flavin_Reduct"/>
    <property type="match status" value="1"/>
</dbReference>
<evidence type="ECO:0000313" key="4">
    <source>
        <dbReference type="Proteomes" id="UP000001937"/>
    </source>
</evidence>
<dbReference type="STRING" id="106370.Francci3_4133"/>
<dbReference type="GO" id="GO:0010181">
    <property type="term" value="F:FMN binding"/>
    <property type="evidence" value="ECO:0007669"/>
    <property type="project" value="InterPro"/>
</dbReference>
<organism evidence="3 4">
    <name type="scientific">Frankia casuarinae (strain DSM 45818 / CECT 9043 / HFP020203 / CcI3)</name>
    <dbReference type="NCBI Taxonomy" id="106370"/>
    <lineage>
        <taxon>Bacteria</taxon>
        <taxon>Bacillati</taxon>
        <taxon>Actinomycetota</taxon>
        <taxon>Actinomycetes</taxon>
        <taxon>Frankiales</taxon>
        <taxon>Frankiaceae</taxon>
        <taxon>Frankia</taxon>
    </lineage>
</organism>